<dbReference type="InterPro" id="IPR052945">
    <property type="entry name" value="Mitotic_Regulator"/>
</dbReference>
<dbReference type="PANTHER" id="PTHR43628:SF1">
    <property type="entry name" value="CHITIN SYNTHASE REGULATORY FACTOR 2-RELATED"/>
    <property type="match status" value="1"/>
</dbReference>
<keyword evidence="1" id="KW-1133">Transmembrane helix</keyword>
<name>A0A6C0BDC5_9ZZZZ</name>
<keyword evidence="1" id="KW-0812">Transmembrane</keyword>
<evidence type="ECO:0008006" key="3">
    <source>
        <dbReference type="Google" id="ProtNLM"/>
    </source>
</evidence>
<organism evidence="2">
    <name type="scientific">viral metagenome</name>
    <dbReference type="NCBI Taxonomy" id="1070528"/>
    <lineage>
        <taxon>unclassified sequences</taxon>
        <taxon>metagenomes</taxon>
        <taxon>organismal metagenomes</taxon>
    </lineage>
</organism>
<accession>A0A6C0BDC5</accession>
<dbReference type="AlphaFoldDB" id="A0A6C0BDC5"/>
<proteinExistence type="predicted"/>
<dbReference type="InterPro" id="IPR006597">
    <property type="entry name" value="Sel1-like"/>
</dbReference>
<reference evidence="2" key="1">
    <citation type="journal article" date="2020" name="Nature">
        <title>Giant virus diversity and host interactions through global metagenomics.</title>
        <authorList>
            <person name="Schulz F."/>
            <person name="Roux S."/>
            <person name="Paez-Espino D."/>
            <person name="Jungbluth S."/>
            <person name="Walsh D.A."/>
            <person name="Denef V.J."/>
            <person name="McMahon K.D."/>
            <person name="Konstantinidis K.T."/>
            <person name="Eloe-Fadrosh E.A."/>
            <person name="Kyrpides N.C."/>
            <person name="Woyke T."/>
        </authorList>
    </citation>
    <scope>NUCLEOTIDE SEQUENCE</scope>
    <source>
        <strain evidence="2">GVMAG-M-3300010160-4</strain>
    </source>
</reference>
<dbReference type="Gene3D" id="1.25.40.10">
    <property type="entry name" value="Tetratricopeptide repeat domain"/>
    <property type="match status" value="1"/>
</dbReference>
<dbReference type="PANTHER" id="PTHR43628">
    <property type="entry name" value="ACTIVATOR OF C KINASE PROTEIN 1-RELATED"/>
    <property type="match status" value="1"/>
</dbReference>
<dbReference type="SMART" id="SM00671">
    <property type="entry name" value="SEL1"/>
    <property type="match status" value="3"/>
</dbReference>
<dbReference type="EMBL" id="MN739126">
    <property type="protein sequence ID" value="QHS90106.1"/>
    <property type="molecule type" value="Genomic_DNA"/>
</dbReference>
<dbReference type="Pfam" id="PF08238">
    <property type="entry name" value="Sel1"/>
    <property type="match status" value="3"/>
</dbReference>
<sequence length="187" mass="21734">MQDLFKLIFLFCILSVQSFRIMNIKKVLQRIKSLPDAHETLQLAFSYLDGMGVNRNLSKSFETFKLISDENDVAQNYMGYFYEKGIHVDQNHSLAFYWYNMSANQNNKLAKNNVGRCYEDGIGVSQNLTEAFKWYDQSDILYPTGEYTGKRAGILDIIIISIIYKIFYGSFILDIIIISIIYKIFYG</sequence>
<feature type="transmembrane region" description="Helical" evidence="1">
    <location>
        <begin position="166"/>
        <end position="185"/>
    </location>
</feature>
<protein>
    <recommendedName>
        <fullName evidence="3">Sel1 repeat family protein</fullName>
    </recommendedName>
</protein>
<dbReference type="InterPro" id="IPR011990">
    <property type="entry name" value="TPR-like_helical_dom_sf"/>
</dbReference>
<evidence type="ECO:0000313" key="2">
    <source>
        <dbReference type="EMBL" id="QHS90106.1"/>
    </source>
</evidence>
<keyword evidence="1" id="KW-0472">Membrane</keyword>
<dbReference type="SUPFAM" id="SSF81901">
    <property type="entry name" value="HCP-like"/>
    <property type="match status" value="1"/>
</dbReference>
<evidence type="ECO:0000256" key="1">
    <source>
        <dbReference type="SAM" id="Phobius"/>
    </source>
</evidence>